<evidence type="ECO:0000256" key="1">
    <source>
        <dbReference type="SAM" id="MobiDB-lite"/>
    </source>
</evidence>
<gene>
    <name evidence="2" type="ORF">Ctob_007713</name>
</gene>
<organism evidence="2 3">
    <name type="scientific">Chrysochromulina tobinii</name>
    <dbReference type="NCBI Taxonomy" id="1460289"/>
    <lineage>
        <taxon>Eukaryota</taxon>
        <taxon>Haptista</taxon>
        <taxon>Haptophyta</taxon>
        <taxon>Prymnesiophyceae</taxon>
        <taxon>Prymnesiales</taxon>
        <taxon>Chrysochromulinaceae</taxon>
        <taxon>Chrysochromulina</taxon>
    </lineage>
</organism>
<dbReference type="EMBL" id="JWZX01002984">
    <property type="protein sequence ID" value="KOO25368.1"/>
    <property type="molecule type" value="Genomic_DNA"/>
</dbReference>
<evidence type="ECO:0000313" key="2">
    <source>
        <dbReference type="EMBL" id="KOO25368.1"/>
    </source>
</evidence>
<reference evidence="3" key="1">
    <citation type="journal article" date="2015" name="PLoS Genet.">
        <title>Genome Sequence and Transcriptome Analyses of Chrysochromulina tobin: Metabolic Tools for Enhanced Algal Fitness in the Prominent Order Prymnesiales (Haptophyceae).</title>
        <authorList>
            <person name="Hovde B.T."/>
            <person name="Deodato C.R."/>
            <person name="Hunsperger H.M."/>
            <person name="Ryken S.A."/>
            <person name="Yost W."/>
            <person name="Jha R.K."/>
            <person name="Patterson J."/>
            <person name="Monnat R.J. Jr."/>
            <person name="Barlow S.B."/>
            <person name="Starkenburg S.R."/>
            <person name="Cattolico R.A."/>
        </authorList>
    </citation>
    <scope>NUCLEOTIDE SEQUENCE</scope>
    <source>
        <strain evidence="3">CCMP291</strain>
    </source>
</reference>
<dbReference type="AlphaFoldDB" id="A0A0M0JGJ6"/>
<sequence length="211" mass="23922">MVHKRTWSRDYGRTGVSNNHDEATGRSQFGNSTVRTQFIHHPFRYGLTNVLAPGPAAIALKSAAEYEKLMNESWRLDPIASYQAHLTKLMGMWQRCNESRFVQSSQRKRPIKPFRPIFKLSVCPNPATELRSCNAGWGYNSMGHYLFVANQVARQIVEASGFEVFDTFPAFVHAAPRWYDVQGNDALHADQLSDLVTQMLINQLCDDPSNS</sequence>
<evidence type="ECO:0000313" key="3">
    <source>
        <dbReference type="Proteomes" id="UP000037460"/>
    </source>
</evidence>
<proteinExistence type="predicted"/>
<protein>
    <submittedName>
        <fullName evidence="2">Uncharacterized protein</fullName>
    </submittedName>
</protein>
<keyword evidence="3" id="KW-1185">Reference proteome</keyword>
<dbReference type="Proteomes" id="UP000037460">
    <property type="component" value="Unassembled WGS sequence"/>
</dbReference>
<name>A0A0M0JGJ6_9EUKA</name>
<comment type="caution">
    <text evidence="2">The sequence shown here is derived from an EMBL/GenBank/DDBJ whole genome shotgun (WGS) entry which is preliminary data.</text>
</comment>
<feature type="region of interest" description="Disordered" evidence="1">
    <location>
        <begin position="1"/>
        <end position="29"/>
    </location>
</feature>
<accession>A0A0M0JGJ6</accession>